<keyword evidence="3 11" id="KW-0808">Transferase</keyword>
<evidence type="ECO:0000256" key="11">
    <source>
        <dbReference type="RuleBase" id="RU364020"/>
    </source>
</evidence>
<evidence type="ECO:0000313" key="15">
    <source>
        <dbReference type="RefSeq" id="XP_030071263.1"/>
    </source>
</evidence>
<evidence type="ECO:0000256" key="8">
    <source>
        <dbReference type="ARBA" id="ARBA00023136"/>
    </source>
</evidence>
<dbReference type="PANTHER" id="PTHR12137:SF15">
    <property type="entry name" value="CARBOHYDRATE SULFOTRANSFERASE"/>
    <property type="match status" value="1"/>
</dbReference>
<keyword evidence="7 11" id="KW-0333">Golgi apparatus</keyword>
<dbReference type="GeneID" id="115478151"/>
<keyword evidence="4 11" id="KW-0812">Transmembrane</keyword>
<name>A0A6P7Z3I8_9AMPH</name>
<dbReference type="GO" id="GO:0000139">
    <property type="term" value="C:Golgi membrane"/>
    <property type="evidence" value="ECO:0007669"/>
    <property type="project" value="UniProtKB-SubCell"/>
</dbReference>
<evidence type="ECO:0000256" key="10">
    <source>
        <dbReference type="ARBA" id="ARBA00023277"/>
    </source>
</evidence>
<keyword evidence="9 11" id="KW-0325">Glycoprotein</keyword>
<dbReference type="KEGG" id="muo:115478151"/>
<evidence type="ECO:0000256" key="7">
    <source>
        <dbReference type="ARBA" id="ARBA00023034"/>
    </source>
</evidence>
<dbReference type="Proteomes" id="UP000515156">
    <property type="component" value="Chromosome 9"/>
</dbReference>
<evidence type="ECO:0000256" key="6">
    <source>
        <dbReference type="ARBA" id="ARBA00022989"/>
    </source>
</evidence>
<feature type="transmembrane region" description="Helical" evidence="11">
    <location>
        <begin position="31"/>
        <end position="52"/>
    </location>
</feature>
<evidence type="ECO:0000256" key="9">
    <source>
        <dbReference type="ARBA" id="ARBA00023180"/>
    </source>
</evidence>
<evidence type="ECO:0000256" key="4">
    <source>
        <dbReference type="ARBA" id="ARBA00022692"/>
    </source>
</evidence>
<evidence type="ECO:0000256" key="3">
    <source>
        <dbReference type="ARBA" id="ARBA00022679"/>
    </source>
</evidence>
<evidence type="ECO:0000256" key="5">
    <source>
        <dbReference type="ARBA" id="ARBA00022968"/>
    </source>
</evidence>
<protein>
    <recommendedName>
        <fullName evidence="11">Carbohydrate sulfotransferase</fullName>
        <ecNumber evidence="11">2.8.2.-</ecNumber>
    </recommendedName>
</protein>
<dbReference type="OrthoDB" id="2019940at2759"/>
<proteinExistence type="inferred from homology"/>
<evidence type="ECO:0000256" key="1">
    <source>
        <dbReference type="ARBA" id="ARBA00004323"/>
    </source>
</evidence>
<evidence type="ECO:0000256" key="2">
    <source>
        <dbReference type="ARBA" id="ARBA00006339"/>
    </source>
</evidence>
<dbReference type="GO" id="GO:0008146">
    <property type="term" value="F:sulfotransferase activity"/>
    <property type="evidence" value="ECO:0007669"/>
    <property type="project" value="InterPro"/>
</dbReference>
<keyword evidence="6 11" id="KW-1133">Transmembrane helix</keyword>
<dbReference type="InterPro" id="IPR018011">
    <property type="entry name" value="Carb_sulfotrans_8-10"/>
</dbReference>
<comment type="similarity">
    <text evidence="2 11">Belongs to the sulfotransferase 2 family.</text>
</comment>
<dbReference type="EC" id="2.8.2.-" evidence="11"/>
<reference evidence="13 14" key="1">
    <citation type="submission" date="2025-04" db="UniProtKB">
        <authorList>
            <consortium name="RefSeq"/>
        </authorList>
    </citation>
    <scope>IDENTIFICATION</scope>
</reference>
<dbReference type="InterPro" id="IPR027417">
    <property type="entry name" value="P-loop_NTPase"/>
</dbReference>
<dbReference type="AlphaFoldDB" id="A0A6P7Z3I8"/>
<keyword evidence="10 11" id="KW-0119">Carbohydrate metabolism</keyword>
<dbReference type="GO" id="GO:0030166">
    <property type="term" value="P:proteoglycan biosynthetic process"/>
    <property type="evidence" value="ECO:0007669"/>
    <property type="project" value="TreeGrafter"/>
</dbReference>
<evidence type="ECO:0000313" key="14">
    <source>
        <dbReference type="RefSeq" id="XP_030071262.1"/>
    </source>
</evidence>
<dbReference type="GO" id="GO:0016051">
    <property type="term" value="P:carbohydrate biosynthetic process"/>
    <property type="evidence" value="ECO:0007669"/>
    <property type="project" value="InterPro"/>
</dbReference>
<dbReference type="Pfam" id="PF03567">
    <property type="entry name" value="Sulfotransfer_2"/>
    <property type="match status" value="1"/>
</dbReference>
<dbReference type="RefSeq" id="XP_030071263.1">
    <property type="nucleotide sequence ID" value="XM_030215403.1"/>
</dbReference>
<gene>
    <name evidence="13 14 15" type="primary">LOC115478151</name>
</gene>
<evidence type="ECO:0000313" key="12">
    <source>
        <dbReference type="Proteomes" id="UP000515156"/>
    </source>
</evidence>
<dbReference type="RefSeq" id="XP_030071261.1">
    <property type="nucleotide sequence ID" value="XM_030215401.1"/>
</dbReference>
<sequence length="341" mass="40276">MLTQTVGEASFFSPGGSSLLFHKKLEIMMKLFLGWFMLLAMSIFMLGFFFHIQKVQLWHPWKESPTQTWEISQMQRKLILNSTCMKYNLTNQAKRLNPHVAYQLFVMPSHKIIFCSVPKAGCSNWKRIFLLLAMNMTNETNALDNENINRSSVLMNIHSTPLLRRLISYPSMQQLELLNNYTKMMFTRDPFERLVSAYRDKLLHVNPAYTERFINPIKAAFQKSLTSEEKVTFQEFVNFILQEKMNDVHWRPMYKVCDPCRIRYDIIGKLETLNQDAAGLLRSFGVPEGLHYPTFKKHKTEPRTNEQITKEYLEKLSEKQIEQLFKLYEIDFSMFNYLSNI</sequence>
<dbReference type="PANTHER" id="PTHR12137">
    <property type="entry name" value="CARBOHYDRATE SULFOTRANSFERASE"/>
    <property type="match status" value="1"/>
</dbReference>
<keyword evidence="8 11" id="KW-0472">Membrane</keyword>
<accession>A0A6P7Z3I8</accession>
<dbReference type="InterPro" id="IPR005331">
    <property type="entry name" value="Sulfotransferase"/>
</dbReference>
<dbReference type="RefSeq" id="XP_030071262.1">
    <property type="nucleotide sequence ID" value="XM_030215402.1"/>
</dbReference>
<keyword evidence="5 11" id="KW-0735">Signal-anchor</keyword>
<comment type="subcellular location">
    <subcellularLocation>
        <location evidence="1 11">Golgi apparatus membrane</location>
        <topology evidence="1 11">Single-pass type II membrane protein</topology>
    </subcellularLocation>
</comment>
<keyword evidence="12" id="KW-1185">Reference proteome</keyword>
<organism evidence="12 13">
    <name type="scientific">Microcaecilia unicolor</name>
    <dbReference type="NCBI Taxonomy" id="1415580"/>
    <lineage>
        <taxon>Eukaryota</taxon>
        <taxon>Metazoa</taxon>
        <taxon>Chordata</taxon>
        <taxon>Craniata</taxon>
        <taxon>Vertebrata</taxon>
        <taxon>Euteleostomi</taxon>
        <taxon>Amphibia</taxon>
        <taxon>Gymnophiona</taxon>
        <taxon>Siphonopidae</taxon>
        <taxon>Microcaecilia</taxon>
    </lineage>
</organism>
<evidence type="ECO:0000313" key="13">
    <source>
        <dbReference type="RefSeq" id="XP_030071261.1"/>
    </source>
</evidence>
<dbReference type="Gene3D" id="3.40.50.300">
    <property type="entry name" value="P-loop containing nucleotide triphosphate hydrolases"/>
    <property type="match status" value="1"/>
</dbReference>